<keyword evidence="3" id="KW-1185">Reference proteome</keyword>
<dbReference type="RefSeq" id="WP_015157679.1">
    <property type="nucleotide sequence ID" value="NC_019697.1"/>
</dbReference>
<sequence length="251" mass="28590">MISQAFIQEQGNGRLRTEERLVMEELNCRGISTTLYTEKWIRRRQLPLDERSLVVGDMPCIFGALQQLGIPIPLPNDYPASLHDFLHRRVWRSTLRALEFSLREGMSRSIFAKPANRCKRFTGCVFDAESDLYRVTGVSRREELLCADVVTWLSEYRVYVVNSEIRSVNWYVGDRQIAIDLDVVRSAIVALDAAGESFAGYAIDFGVLATGETALVEMNDGFALGAYNIDRQNYTDLILSRWEELLARNHG</sequence>
<evidence type="ECO:0000313" key="3">
    <source>
        <dbReference type="Proteomes" id="UP000010366"/>
    </source>
</evidence>
<dbReference type="Proteomes" id="UP000010366">
    <property type="component" value="Chromosome"/>
</dbReference>
<reference evidence="2 3" key="1">
    <citation type="submission" date="2012-05" db="EMBL/GenBank/DDBJ databases">
        <title>Finished chromosome of genome of Chamaesiphon sp. PCC 6605.</title>
        <authorList>
            <consortium name="US DOE Joint Genome Institute"/>
            <person name="Gugger M."/>
            <person name="Coursin T."/>
            <person name="Rippka R."/>
            <person name="Tandeau De Marsac N."/>
            <person name="Huntemann M."/>
            <person name="Wei C.-L."/>
            <person name="Han J."/>
            <person name="Detter J.C."/>
            <person name="Han C."/>
            <person name="Tapia R."/>
            <person name="Chen A."/>
            <person name="Kyrpides N."/>
            <person name="Mavromatis K."/>
            <person name="Markowitz V."/>
            <person name="Szeto E."/>
            <person name="Ivanova N."/>
            <person name="Pagani I."/>
            <person name="Pati A."/>
            <person name="Goodwin L."/>
            <person name="Nordberg H.P."/>
            <person name="Cantor M.N."/>
            <person name="Hua S.X."/>
            <person name="Woyke T."/>
            <person name="Kerfeld C.A."/>
        </authorList>
    </citation>
    <scope>NUCLEOTIDE SEQUENCE [LARGE SCALE GENOMIC DNA]</scope>
    <source>
        <strain evidence="3">ATCC 27169 / PCC 6605</strain>
    </source>
</reference>
<gene>
    <name evidence="2" type="ORF">Cha6605_0179</name>
</gene>
<evidence type="ECO:0000259" key="1">
    <source>
        <dbReference type="Pfam" id="PF18299"/>
    </source>
</evidence>
<organism evidence="2 3">
    <name type="scientific">Chamaesiphon minutus (strain ATCC 27169 / PCC 6605)</name>
    <dbReference type="NCBI Taxonomy" id="1173020"/>
    <lineage>
        <taxon>Bacteria</taxon>
        <taxon>Bacillati</taxon>
        <taxon>Cyanobacteriota</taxon>
        <taxon>Cyanophyceae</taxon>
        <taxon>Gomontiellales</taxon>
        <taxon>Chamaesiphonaceae</taxon>
        <taxon>Chamaesiphon</taxon>
    </lineage>
</organism>
<dbReference type="KEGG" id="cmp:Cha6605_0179"/>
<proteinExistence type="predicted"/>
<evidence type="ECO:0000313" key="2">
    <source>
        <dbReference type="EMBL" id="AFY91484.1"/>
    </source>
</evidence>
<feature type="domain" description="ATP-grasp" evidence="1">
    <location>
        <begin position="85"/>
        <end position="237"/>
    </location>
</feature>
<protein>
    <recommendedName>
        <fullName evidence="1">ATP-grasp domain-containing protein</fullName>
    </recommendedName>
</protein>
<dbReference type="Pfam" id="PF18299">
    <property type="entry name" value="R2K_2"/>
    <property type="match status" value="1"/>
</dbReference>
<name>K9UB85_CHAP6</name>
<dbReference type="STRING" id="1173020.Cha6605_0179"/>
<accession>K9UB85</accession>
<dbReference type="HOGENOM" id="CLU_095691_0_0_3"/>
<dbReference type="AlphaFoldDB" id="K9UB85"/>
<dbReference type="EMBL" id="CP003600">
    <property type="protein sequence ID" value="AFY91484.1"/>
    <property type="molecule type" value="Genomic_DNA"/>
</dbReference>
<dbReference type="eggNOG" id="ENOG502Z9P3">
    <property type="taxonomic scope" value="Bacteria"/>
</dbReference>
<dbReference type="InterPro" id="IPR041261">
    <property type="entry name" value="R2K_2"/>
</dbReference>